<dbReference type="InterPro" id="IPR038527">
    <property type="entry name" value="HupH_C_sf"/>
</dbReference>
<comment type="similarity">
    <text evidence="1">Belongs to the HupH/HyaF family.</text>
</comment>
<proteinExistence type="inferred from homology"/>
<dbReference type="EMBL" id="JACCHT010000001">
    <property type="protein sequence ID" value="NYT27475.1"/>
    <property type="molecule type" value="Genomic_DNA"/>
</dbReference>
<organism evidence="3 4">
    <name type="scientific">Candidatus Thiodubiliella endoseptemdiera</name>
    <dbReference type="NCBI Taxonomy" id="2738886"/>
    <lineage>
        <taxon>Bacteria</taxon>
        <taxon>Pseudomonadati</taxon>
        <taxon>Pseudomonadota</taxon>
        <taxon>Gammaproteobacteria</taxon>
        <taxon>Candidatus Pseudothioglobaceae</taxon>
        <taxon>Candidatus Thiodubiliella</taxon>
    </lineage>
</organism>
<sequence length="299" mass="33160">MSSIPVPPISSNFLLGPGSHDVPEKDKLEYMAMPTEMSTFDVDSKIYEWDPTTDLSQCKQFLENIYTQLGDYKVTDDNLLFKVKGLNADNKAYLNALLSEGEVSAVITQEDRTVNIQESIFTGIWRVTVIDSNKNLLADYVEAGDIPKILVDKNQEKSNKVLFDSALLPENVINAPSILTELEDKKREYSTLSKAQLAETLVNPIEAINLTLLPHTEEDLAAINNILGLGDTVILSRGYGNCRITSTGVSSIWWVKYFNSTDNEILSTIEVVGMPIVACAAQEDIESSVARLKEFSDEL</sequence>
<protein>
    <recommendedName>
        <fullName evidence="2">HupH hydrogenase expression protein C-terminal domain-containing protein</fullName>
    </recommendedName>
</protein>
<name>A0A853F6X0_9GAMM</name>
<dbReference type="InterPro" id="IPR006894">
    <property type="entry name" value="HupH_Hydgase_express_prot_C"/>
</dbReference>
<dbReference type="Gene3D" id="3.30.1370.140">
    <property type="entry name" value="HupH hydrogenase expression protein, C-terminal domain"/>
    <property type="match status" value="2"/>
</dbReference>
<feature type="domain" description="HupH hydrogenase expression protein C-terminal" evidence="2">
    <location>
        <begin position="86"/>
        <end position="155"/>
    </location>
</feature>
<reference evidence="3 4" key="1">
    <citation type="submission" date="2020-05" db="EMBL/GenBank/DDBJ databases">
        <title>Horizontal transmission and recombination maintain forever young bacterial symbiont genomes.</title>
        <authorList>
            <person name="Russell S.L."/>
            <person name="Pepper-Tunick E."/>
            <person name="Svedberg J."/>
            <person name="Byrne A."/>
            <person name="Ruelas Castillo J."/>
            <person name="Vollmers C."/>
            <person name="Beinart R.A."/>
            <person name="Corbett-Detig R."/>
        </authorList>
    </citation>
    <scope>NUCLEOTIDE SEQUENCE [LARGE SCALE GENOMIC DNA]</scope>
    <source>
        <strain evidence="3">455</strain>
    </source>
</reference>
<evidence type="ECO:0000259" key="2">
    <source>
        <dbReference type="Pfam" id="PF04809"/>
    </source>
</evidence>
<dbReference type="AlphaFoldDB" id="A0A853F6X0"/>
<gene>
    <name evidence="3" type="ORF">H0A76_05975</name>
</gene>
<dbReference type="Proteomes" id="UP000568751">
    <property type="component" value="Unassembled WGS sequence"/>
</dbReference>
<feature type="domain" description="HupH hydrogenase expression protein C-terminal" evidence="2">
    <location>
        <begin position="172"/>
        <end position="296"/>
    </location>
</feature>
<evidence type="ECO:0000256" key="1">
    <source>
        <dbReference type="ARBA" id="ARBA00010832"/>
    </source>
</evidence>
<evidence type="ECO:0000313" key="4">
    <source>
        <dbReference type="Proteomes" id="UP000568751"/>
    </source>
</evidence>
<comment type="caution">
    <text evidence="3">The sequence shown here is derived from an EMBL/GenBank/DDBJ whole genome shotgun (WGS) entry which is preliminary data.</text>
</comment>
<dbReference type="Pfam" id="PF04809">
    <property type="entry name" value="HupH_C"/>
    <property type="match status" value="2"/>
</dbReference>
<accession>A0A853F6X0</accession>
<evidence type="ECO:0000313" key="3">
    <source>
        <dbReference type="EMBL" id="NYT27475.1"/>
    </source>
</evidence>